<evidence type="ECO:0000313" key="3">
    <source>
        <dbReference type="Proteomes" id="UP000290365"/>
    </source>
</evidence>
<dbReference type="GO" id="GO:0006508">
    <property type="term" value="P:proteolysis"/>
    <property type="evidence" value="ECO:0007669"/>
    <property type="project" value="InterPro"/>
</dbReference>
<dbReference type="Gene3D" id="3.90.226.10">
    <property type="entry name" value="2-enoyl-CoA Hydratase, Chain A, domain 1"/>
    <property type="match status" value="1"/>
</dbReference>
<proteinExistence type="predicted"/>
<dbReference type="Pfam" id="PF11918">
    <property type="entry name" value="Peptidase_S41_N"/>
    <property type="match status" value="1"/>
</dbReference>
<dbReference type="OrthoDB" id="6397760at2"/>
<dbReference type="PANTHER" id="PTHR11261">
    <property type="entry name" value="INTERPHOTORECEPTOR RETINOID-BINDING PROTEIN"/>
    <property type="match status" value="1"/>
</dbReference>
<dbReference type="CDD" id="cd07563">
    <property type="entry name" value="Peptidase_S41_IRBP"/>
    <property type="match status" value="1"/>
</dbReference>
<dbReference type="SMART" id="SM00245">
    <property type="entry name" value="TSPc"/>
    <property type="match status" value="1"/>
</dbReference>
<name>A0A4P6JNP3_KTERU</name>
<protein>
    <recommendedName>
        <fullName evidence="1">Tail specific protease domain-containing protein</fullName>
    </recommendedName>
</protein>
<dbReference type="SUPFAM" id="SSF52096">
    <property type="entry name" value="ClpP/crotonase"/>
    <property type="match status" value="1"/>
</dbReference>
<dbReference type="Pfam" id="PF03572">
    <property type="entry name" value="Peptidase_S41"/>
    <property type="match status" value="1"/>
</dbReference>
<dbReference type="Gene3D" id="3.30.750.44">
    <property type="match status" value="1"/>
</dbReference>
<sequence>MQNSKVMQEQISPREIIEGLAQSLCENYVFPELAQQIAATLRQRLADGAYDGILDADQLAKVITEHLYELSHDKHLRLFYRPEGVSEHIREDQSYPAEEIERIRVQGIEQSFYMKKVEILEGNIGYFRFDRFMHPYFAGENMQAAMTFLAHTRALIIDLRYNGGGDSSMVQFLCSYFFAALEDEQVQLTGIYERKKDLLRQQWVMPYVPGPRYLQKPLYVLTSQNTFSGAEDFSYTLQQLKRAYIVGERTKGGANPGFKYPITVNFETMIPSGRSINPISGTNWEGTGVTPDLAVAAEEALDVAYRRAAS</sequence>
<dbReference type="Proteomes" id="UP000290365">
    <property type="component" value="Chromosome"/>
</dbReference>
<feature type="domain" description="Tail specific protease" evidence="1">
    <location>
        <begin position="107"/>
        <end position="296"/>
    </location>
</feature>
<dbReference type="KEGG" id="kbs:EPA93_12965"/>
<dbReference type="GO" id="GO:0008236">
    <property type="term" value="F:serine-type peptidase activity"/>
    <property type="evidence" value="ECO:0007669"/>
    <property type="project" value="InterPro"/>
</dbReference>
<dbReference type="EMBL" id="CP035758">
    <property type="protein sequence ID" value="QBD76865.1"/>
    <property type="molecule type" value="Genomic_DNA"/>
</dbReference>
<organism evidence="2 3">
    <name type="scientific">Ktedonosporobacter rubrisoli</name>
    <dbReference type="NCBI Taxonomy" id="2509675"/>
    <lineage>
        <taxon>Bacteria</taxon>
        <taxon>Bacillati</taxon>
        <taxon>Chloroflexota</taxon>
        <taxon>Ktedonobacteria</taxon>
        <taxon>Ktedonobacterales</taxon>
        <taxon>Ktedonosporobacteraceae</taxon>
        <taxon>Ktedonosporobacter</taxon>
    </lineage>
</organism>
<dbReference type="AlphaFoldDB" id="A0A4P6JNP3"/>
<evidence type="ECO:0000259" key="1">
    <source>
        <dbReference type="SMART" id="SM00245"/>
    </source>
</evidence>
<reference evidence="2 3" key="1">
    <citation type="submission" date="2019-01" db="EMBL/GenBank/DDBJ databases">
        <title>Ktedonosporobacter rubrisoli SCAWS-G2.</title>
        <authorList>
            <person name="Huang Y."/>
            <person name="Yan B."/>
        </authorList>
    </citation>
    <scope>NUCLEOTIDE SEQUENCE [LARGE SCALE GENOMIC DNA]</scope>
    <source>
        <strain evidence="2 3">SCAWS-G2</strain>
    </source>
</reference>
<evidence type="ECO:0000313" key="2">
    <source>
        <dbReference type="EMBL" id="QBD76865.1"/>
    </source>
</evidence>
<dbReference type="InterPro" id="IPR005151">
    <property type="entry name" value="Tail-specific_protease"/>
</dbReference>
<accession>A0A4P6JNP3</accession>
<keyword evidence="3" id="KW-1185">Reference proteome</keyword>
<dbReference type="PANTHER" id="PTHR11261:SF3">
    <property type="entry name" value="RETINOL-BINDING PROTEIN 3"/>
    <property type="match status" value="1"/>
</dbReference>
<gene>
    <name evidence="2" type="ORF">EPA93_12965</name>
</gene>
<dbReference type="RefSeq" id="WP_129887929.1">
    <property type="nucleotide sequence ID" value="NZ_CP035758.1"/>
</dbReference>
<dbReference type="InterPro" id="IPR029045">
    <property type="entry name" value="ClpP/crotonase-like_dom_sf"/>
</dbReference>